<feature type="compositionally biased region" description="Low complexity" evidence="2">
    <location>
        <begin position="455"/>
        <end position="474"/>
    </location>
</feature>
<keyword evidence="5" id="KW-1185">Reference proteome</keyword>
<dbReference type="InterPro" id="IPR018247">
    <property type="entry name" value="EF_Hand_1_Ca_BS"/>
</dbReference>
<evidence type="ECO:0000256" key="1">
    <source>
        <dbReference type="ARBA" id="ARBA00022837"/>
    </source>
</evidence>
<feature type="region of interest" description="Disordered" evidence="2">
    <location>
        <begin position="449"/>
        <end position="488"/>
    </location>
</feature>
<dbReference type="GO" id="GO:0005509">
    <property type="term" value="F:calcium ion binding"/>
    <property type="evidence" value="ECO:0007669"/>
    <property type="project" value="InterPro"/>
</dbReference>
<dbReference type="PANTHER" id="PTHR20875:SF0">
    <property type="entry name" value="GH12158P"/>
    <property type="match status" value="1"/>
</dbReference>
<feature type="domain" description="EF-hand" evidence="3">
    <location>
        <begin position="234"/>
        <end position="269"/>
    </location>
</feature>
<evidence type="ECO:0000259" key="3">
    <source>
        <dbReference type="PROSITE" id="PS50222"/>
    </source>
</evidence>
<feature type="region of interest" description="Disordered" evidence="2">
    <location>
        <begin position="303"/>
        <end position="344"/>
    </location>
</feature>
<evidence type="ECO:0000256" key="2">
    <source>
        <dbReference type="SAM" id="MobiDB-lite"/>
    </source>
</evidence>
<comment type="caution">
    <text evidence="4">The sequence shown here is derived from an EMBL/GenBank/DDBJ whole genome shotgun (WGS) entry which is preliminary data.</text>
</comment>
<sequence length="759" mass="81460">MSNHERTSRSPMASRRVRRHAMGVSNAHSMDDSASSISRSTVSLIHADRLVKVPQHLRPSDPAARETRVEDRPLVTRVHDKLFKTHRERFVRKVLRSCCPDGSGLLTPSQLRSALDRLHVGLEPEERERIVARVAPDEDSRVHFMDFMRVFEAPQPLGDEVVAQARGMSVPGPPTVRPGGGGSGVGDGGVSYWNWQRHPKRGVPGLLDQVREGSPEQAVSDALLTGLLAAKLGNARDKMRAVFRRFDTDRNSRINREEFAKGIAALRIDVSRDQVDRLFDLADTDRNGLIDYTEFAQRFEEPGLRKKPAAAGSLTPRRTPRSAAAAPGDEPGLSETTGSGSGTGVVPLAQSLALSQDELCGALRHPLVLELARSLNGKAGGAMAPFRQLDLPRCGALDVAHMTAACQALVPGIGERQVAAVMATVDPDSSDRVDYRAFVWRLLEGGLTHPRLTHSAPPGGSKGGKAAAAAAAGDGAQGSGDSGGGRGALARFGETLTVPEALPTPQTRALSAVSLSGTKDAASAADHAAAAAASTAGSGSGTSVPPPPPPSSIYPGRDSLYKIHALAIAPLLESLDRAGGGDGSLLRGVVAQSVDVGSLASGGSKAPSHATGRFSRFWSRRFADTSSITSGDPLSAHTGRPEGPFVRKAANDDYLHYQAEDRAKETRRREQLVHRYEARSEADARYSAQDDASGADAGRLVVAKAMRARYEERCEMYDRLRQVNDKDDHTFFGRQFVFREHKTDTANQPVWADQTRSYW</sequence>
<feature type="compositionally biased region" description="Low complexity" evidence="2">
    <location>
        <begin position="533"/>
        <end position="543"/>
    </location>
</feature>
<dbReference type="PROSITE" id="PS00018">
    <property type="entry name" value="EF_HAND_1"/>
    <property type="match status" value="1"/>
</dbReference>
<feature type="compositionally biased region" description="Low complexity" evidence="2">
    <location>
        <begin position="315"/>
        <end position="344"/>
    </location>
</feature>
<feature type="compositionally biased region" description="Gly residues" evidence="2">
    <location>
        <begin position="475"/>
        <end position="487"/>
    </location>
</feature>
<dbReference type="AlphaFoldDB" id="A0A9W6F399"/>
<reference evidence="4 5" key="1">
    <citation type="journal article" date="2023" name="Commun. Biol.">
        <title>Reorganization of the ancestral sex-determining regions during the evolution of trioecy in Pleodorina starrii.</title>
        <authorList>
            <person name="Takahashi K."/>
            <person name="Suzuki S."/>
            <person name="Kawai-Toyooka H."/>
            <person name="Yamamoto K."/>
            <person name="Hamaji T."/>
            <person name="Ootsuki R."/>
            <person name="Yamaguchi H."/>
            <person name="Kawachi M."/>
            <person name="Higashiyama T."/>
            <person name="Nozaki H."/>
        </authorList>
    </citation>
    <scope>NUCLEOTIDE SEQUENCE [LARGE SCALE GENOMIC DNA]</scope>
    <source>
        <strain evidence="4 5">NIES-4479</strain>
    </source>
</reference>
<dbReference type="PROSITE" id="PS50222">
    <property type="entry name" value="EF_HAND_2"/>
    <property type="match status" value="2"/>
</dbReference>
<keyword evidence="1" id="KW-0106">Calcium</keyword>
<dbReference type="SUPFAM" id="SSF47473">
    <property type="entry name" value="EF-hand"/>
    <property type="match status" value="2"/>
</dbReference>
<evidence type="ECO:0000313" key="4">
    <source>
        <dbReference type="EMBL" id="GLC54076.1"/>
    </source>
</evidence>
<dbReference type="InterPro" id="IPR052603">
    <property type="entry name" value="EFCB6"/>
</dbReference>
<dbReference type="Proteomes" id="UP001165080">
    <property type="component" value="Unassembled WGS sequence"/>
</dbReference>
<protein>
    <recommendedName>
        <fullName evidence="3">EF-hand domain-containing protein</fullName>
    </recommendedName>
</protein>
<dbReference type="PANTHER" id="PTHR20875">
    <property type="entry name" value="EF-HAND CALCIUM-BINDING DOMAIN-CONTAINING PROTEIN 6-RELATED"/>
    <property type="match status" value="1"/>
</dbReference>
<feature type="region of interest" description="Disordered" evidence="2">
    <location>
        <begin position="533"/>
        <end position="556"/>
    </location>
</feature>
<evidence type="ECO:0000313" key="5">
    <source>
        <dbReference type="Proteomes" id="UP001165080"/>
    </source>
</evidence>
<dbReference type="Pfam" id="PF13499">
    <property type="entry name" value="EF-hand_7"/>
    <property type="match status" value="1"/>
</dbReference>
<organism evidence="4 5">
    <name type="scientific">Pleodorina starrii</name>
    <dbReference type="NCBI Taxonomy" id="330485"/>
    <lineage>
        <taxon>Eukaryota</taxon>
        <taxon>Viridiplantae</taxon>
        <taxon>Chlorophyta</taxon>
        <taxon>core chlorophytes</taxon>
        <taxon>Chlorophyceae</taxon>
        <taxon>CS clade</taxon>
        <taxon>Chlamydomonadales</taxon>
        <taxon>Volvocaceae</taxon>
        <taxon>Pleodorina</taxon>
    </lineage>
</organism>
<accession>A0A9W6F399</accession>
<dbReference type="CDD" id="cd00051">
    <property type="entry name" value="EFh"/>
    <property type="match status" value="1"/>
</dbReference>
<name>A0A9W6F399_9CHLO</name>
<feature type="domain" description="EF-hand" evidence="3">
    <location>
        <begin position="270"/>
        <end position="305"/>
    </location>
</feature>
<dbReference type="Gene3D" id="1.10.238.10">
    <property type="entry name" value="EF-hand"/>
    <property type="match status" value="2"/>
</dbReference>
<dbReference type="InterPro" id="IPR011992">
    <property type="entry name" value="EF-hand-dom_pair"/>
</dbReference>
<gene>
    <name evidence="4" type="primary">PLEST001572</name>
    <name evidence="4" type="ORF">PLESTB_000821000</name>
</gene>
<dbReference type="InterPro" id="IPR002048">
    <property type="entry name" value="EF_hand_dom"/>
</dbReference>
<proteinExistence type="predicted"/>
<dbReference type="EMBL" id="BRXU01000009">
    <property type="protein sequence ID" value="GLC54076.1"/>
    <property type="molecule type" value="Genomic_DNA"/>
</dbReference>
<dbReference type="SMART" id="SM00054">
    <property type="entry name" value="EFh"/>
    <property type="match status" value="3"/>
</dbReference>